<evidence type="ECO:0000313" key="2">
    <source>
        <dbReference type="Proteomes" id="UP000006786"/>
    </source>
</evidence>
<dbReference type="PATRIC" id="fig|391937.3.peg.1699"/>
<sequence>MKQNRSRTGGSGATAARRAGSLLVVAGVALLSGCSFAKRDSVIVGSVPDDYRTNHPIVISETTQQIDLPVGHSSRRLTREQGSTLAGFLDGYDTRAGGPVTILVPAGSANELAASNIAADMTDFIRARGVPGERIAVLAYQSPAPDASPPIRVSYPAVKASTNACGRWPADLMDTTDNKLHANFGCSYQNNLAAQVANPTDFLGPRKQTEIDAENRMGVIDRYKGLKESKYEPGKVAAEMRSNREVNY</sequence>
<dbReference type="PROSITE" id="PS51257">
    <property type="entry name" value="PROKAR_LIPOPROTEIN"/>
    <property type="match status" value="1"/>
</dbReference>
<comment type="caution">
    <text evidence="1">The sequence shown here is derived from an EMBL/GenBank/DDBJ whole genome shotgun (WGS) entry which is preliminary data.</text>
</comment>
<dbReference type="OrthoDB" id="9802674at2"/>
<dbReference type="eggNOG" id="COG5461">
    <property type="taxonomic scope" value="Bacteria"/>
</dbReference>
<dbReference type="InterPro" id="IPR019027">
    <property type="entry name" value="Pilus_biogenesis_CpaD-related"/>
</dbReference>
<dbReference type="InterPro" id="IPR013361">
    <property type="entry name" value="Pilus_CpaD"/>
</dbReference>
<reference evidence="1 2" key="1">
    <citation type="journal article" date="2012" name="J. Bacteriol.">
        <title>Genome Sequence of Nitratireductor pacificus Type Strain pht-3B.</title>
        <authorList>
            <person name="Lai Q."/>
            <person name="Li G."/>
            <person name="Shao Z."/>
        </authorList>
    </citation>
    <scope>NUCLEOTIDE SEQUENCE [LARGE SCALE GENOMIC DNA]</scope>
    <source>
        <strain evidence="2">pht-3B</strain>
    </source>
</reference>
<protein>
    <submittedName>
        <fullName evidence="1">Pilus assembly protein cpaD</fullName>
    </submittedName>
</protein>
<dbReference type="AlphaFoldDB" id="K2MBD9"/>
<proteinExistence type="predicted"/>
<dbReference type="STRING" id="391937.NA2_08264"/>
<dbReference type="NCBIfam" id="TIGR02522">
    <property type="entry name" value="pilus_cpaD"/>
    <property type="match status" value="1"/>
</dbReference>
<dbReference type="EMBL" id="AMRM01000007">
    <property type="protein sequence ID" value="EKF19471.1"/>
    <property type="molecule type" value="Genomic_DNA"/>
</dbReference>
<keyword evidence="2" id="KW-1185">Reference proteome</keyword>
<dbReference type="Proteomes" id="UP000006786">
    <property type="component" value="Unassembled WGS sequence"/>
</dbReference>
<name>K2MBD9_9HYPH</name>
<evidence type="ECO:0000313" key="1">
    <source>
        <dbReference type="EMBL" id="EKF19471.1"/>
    </source>
</evidence>
<organism evidence="1 2">
    <name type="scientific">Nitratireductor pacificus pht-3B</name>
    <dbReference type="NCBI Taxonomy" id="391937"/>
    <lineage>
        <taxon>Bacteria</taxon>
        <taxon>Pseudomonadati</taxon>
        <taxon>Pseudomonadota</taxon>
        <taxon>Alphaproteobacteria</taxon>
        <taxon>Hyphomicrobiales</taxon>
        <taxon>Phyllobacteriaceae</taxon>
        <taxon>Nitratireductor</taxon>
    </lineage>
</organism>
<accession>K2MBD9</accession>
<gene>
    <name evidence="1" type="ORF">NA2_08264</name>
</gene>
<dbReference type="Pfam" id="PF09476">
    <property type="entry name" value="Pilus_CpaD"/>
    <property type="match status" value="1"/>
</dbReference>